<protein>
    <submittedName>
        <fullName evidence="1">Uncharacterized protein</fullName>
    </submittedName>
</protein>
<organism evidence="1">
    <name type="scientific">mine drainage metagenome</name>
    <dbReference type="NCBI Taxonomy" id="410659"/>
    <lineage>
        <taxon>unclassified sequences</taxon>
        <taxon>metagenomes</taxon>
        <taxon>ecological metagenomes</taxon>
    </lineage>
</organism>
<evidence type="ECO:0000313" key="1">
    <source>
        <dbReference type="EMBL" id="OIQ72486.1"/>
    </source>
</evidence>
<proteinExistence type="predicted"/>
<dbReference type="EMBL" id="MLJW01003250">
    <property type="protein sequence ID" value="OIQ72486.1"/>
    <property type="molecule type" value="Genomic_DNA"/>
</dbReference>
<accession>A0A1J5PLS5</accession>
<sequence>MLLSLGQTMLVDVTETPVLVLAPSFGPLQTKSERVTFNPKSPVAEFQV</sequence>
<dbReference type="AlphaFoldDB" id="A0A1J5PLS5"/>
<reference evidence="1" key="1">
    <citation type="submission" date="2016-10" db="EMBL/GenBank/DDBJ databases">
        <title>Sequence of Gallionella enrichment culture.</title>
        <authorList>
            <person name="Poehlein A."/>
            <person name="Muehling M."/>
            <person name="Daniel R."/>
        </authorList>
    </citation>
    <scope>NUCLEOTIDE SEQUENCE</scope>
</reference>
<comment type="caution">
    <text evidence="1">The sequence shown here is derived from an EMBL/GenBank/DDBJ whole genome shotgun (WGS) entry which is preliminary data.</text>
</comment>
<name>A0A1J5PLS5_9ZZZZ</name>
<gene>
    <name evidence="1" type="ORF">GALL_458860</name>
</gene>